<keyword evidence="2" id="KW-1185">Reference proteome</keyword>
<reference evidence="1 2" key="2">
    <citation type="journal article" date="2011" name="PLoS Genet.">
        <title>Caenorhabditis briggsae recombinant inbred line genotypes reveal inter-strain incompatibility and the evolution of recombination.</title>
        <authorList>
            <person name="Ross J.A."/>
            <person name="Koboldt D.C."/>
            <person name="Staisch J.E."/>
            <person name="Chamberlin H.M."/>
            <person name="Gupta B.P."/>
            <person name="Miller R.D."/>
            <person name="Baird S.E."/>
            <person name="Haag E.S."/>
        </authorList>
    </citation>
    <scope>NUCLEOTIDE SEQUENCE [LARGE SCALE GENOMIC DNA]</scope>
    <source>
        <strain evidence="1 2">AF16</strain>
    </source>
</reference>
<dbReference type="InParanoid" id="A8XYH4"/>
<dbReference type="WormBase" id="CBG20735">
    <property type="protein sequence ID" value="CBP11564"/>
    <property type="gene ID" value="WBGene00039662"/>
</dbReference>
<proteinExistence type="predicted"/>
<name>A8XYH4_CAEBR</name>
<evidence type="ECO:0000313" key="3">
    <source>
        <dbReference type="WormBase" id="CBG20735"/>
    </source>
</evidence>
<evidence type="ECO:0000313" key="2">
    <source>
        <dbReference type="Proteomes" id="UP000008549"/>
    </source>
</evidence>
<accession>A8XYH4</accession>
<dbReference type="EMBL" id="HE600928">
    <property type="protein sequence ID" value="CAP37691.1"/>
    <property type="molecule type" value="Genomic_DNA"/>
</dbReference>
<reference evidence="1 2" key="1">
    <citation type="journal article" date="2003" name="PLoS Biol.">
        <title>The genome sequence of Caenorhabditis briggsae: a platform for comparative genomics.</title>
        <authorList>
            <person name="Stein L.D."/>
            <person name="Bao Z."/>
            <person name="Blasiar D."/>
            <person name="Blumenthal T."/>
            <person name="Brent M.R."/>
            <person name="Chen N."/>
            <person name="Chinwalla A."/>
            <person name="Clarke L."/>
            <person name="Clee C."/>
            <person name="Coghlan A."/>
            <person name="Coulson A."/>
            <person name="D'Eustachio P."/>
            <person name="Fitch D.H."/>
            <person name="Fulton L.A."/>
            <person name="Fulton R.E."/>
            <person name="Griffiths-Jones S."/>
            <person name="Harris T.W."/>
            <person name="Hillier L.W."/>
            <person name="Kamath R."/>
            <person name="Kuwabara P.E."/>
            <person name="Mardis E.R."/>
            <person name="Marra M.A."/>
            <person name="Miner T.L."/>
            <person name="Minx P."/>
            <person name="Mullikin J.C."/>
            <person name="Plumb R.W."/>
            <person name="Rogers J."/>
            <person name="Schein J.E."/>
            <person name="Sohrmann M."/>
            <person name="Spieth J."/>
            <person name="Stajich J.E."/>
            <person name="Wei C."/>
            <person name="Willey D."/>
            <person name="Wilson R.K."/>
            <person name="Durbin R."/>
            <person name="Waterston R.H."/>
        </authorList>
    </citation>
    <scope>NUCLEOTIDE SEQUENCE [LARGE SCALE GENOMIC DNA]</scope>
    <source>
        <strain evidence="1 2">AF16</strain>
    </source>
</reference>
<dbReference type="GeneID" id="8573557"/>
<protein>
    <submittedName>
        <fullName evidence="1">Protein CBG20735</fullName>
    </submittedName>
</protein>
<dbReference type="FunCoup" id="A8XYH4">
    <property type="interactions" value="136"/>
</dbReference>
<gene>
    <name evidence="1 3" type="ORF">CBG20735</name>
    <name evidence="1" type="ORF">CBG_20735</name>
</gene>
<dbReference type="eggNOG" id="ENOG502TKGI">
    <property type="taxonomic scope" value="Eukaryota"/>
</dbReference>
<sequence length="50" mass="5678">MISIIHPSRDTLEFVSFRRFKRFDPCTSDRFSKCEQTIISATSSTSSSSS</sequence>
<dbReference type="Proteomes" id="UP000008549">
    <property type="component" value="Unassembled WGS sequence"/>
</dbReference>
<dbReference type="HOGENOM" id="CLU_3191808_0_0_1"/>
<organism evidence="1 2">
    <name type="scientific">Caenorhabditis briggsae</name>
    <dbReference type="NCBI Taxonomy" id="6238"/>
    <lineage>
        <taxon>Eukaryota</taxon>
        <taxon>Metazoa</taxon>
        <taxon>Ecdysozoa</taxon>
        <taxon>Nematoda</taxon>
        <taxon>Chromadorea</taxon>
        <taxon>Rhabditida</taxon>
        <taxon>Rhabditina</taxon>
        <taxon>Rhabditomorpha</taxon>
        <taxon>Rhabditoidea</taxon>
        <taxon>Rhabditidae</taxon>
        <taxon>Peloderinae</taxon>
        <taxon>Caenorhabditis</taxon>
    </lineage>
</organism>
<dbReference type="AlphaFoldDB" id="A8XYH4"/>
<evidence type="ECO:0000313" key="1">
    <source>
        <dbReference type="EMBL" id="CAP37691.1"/>
    </source>
</evidence>
<dbReference type="RefSeq" id="XP_002631559.1">
    <property type="nucleotide sequence ID" value="XM_002631513.1"/>
</dbReference>
<dbReference type="KEGG" id="cbr:CBG_20735"/>
<dbReference type="CTD" id="8573557"/>